<feature type="compositionally biased region" description="Pro residues" evidence="1">
    <location>
        <begin position="390"/>
        <end position="430"/>
    </location>
</feature>
<feature type="non-terminal residue" evidence="2">
    <location>
        <position position="437"/>
    </location>
</feature>
<name>A0ABQ0KZ60_MYCCL</name>
<organism evidence="2 3">
    <name type="scientific">Mycena chlorophos</name>
    <name type="common">Agaric fungus</name>
    <name type="synonym">Agaricus chlorophos</name>
    <dbReference type="NCBI Taxonomy" id="658473"/>
    <lineage>
        <taxon>Eukaryota</taxon>
        <taxon>Fungi</taxon>
        <taxon>Dikarya</taxon>
        <taxon>Basidiomycota</taxon>
        <taxon>Agaricomycotina</taxon>
        <taxon>Agaricomycetes</taxon>
        <taxon>Agaricomycetidae</taxon>
        <taxon>Agaricales</taxon>
        <taxon>Marasmiineae</taxon>
        <taxon>Mycenaceae</taxon>
        <taxon>Mycena</taxon>
    </lineage>
</organism>
<dbReference type="Proteomes" id="UP000815677">
    <property type="component" value="Unassembled WGS sequence"/>
</dbReference>
<accession>A0ABQ0KZ60</accession>
<feature type="region of interest" description="Disordered" evidence="1">
    <location>
        <begin position="365"/>
        <end position="437"/>
    </location>
</feature>
<protein>
    <submittedName>
        <fullName evidence="2">Uncharacterized protein</fullName>
    </submittedName>
</protein>
<feature type="compositionally biased region" description="Low complexity" evidence="1">
    <location>
        <begin position="374"/>
        <end position="389"/>
    </location>
</feature>
<evidence type="ECO:0000313" key="3">
    <source>
        <dbReference type="Proteomes" id="UP000815677"/>
    </source>
</evidence>
<reference evidence="2" key="1">
    <citation type="submission" date="2014-09" db="EMBL/GenBank/DDBJ databases">
        <title>Genome sequence of the luminous mushroom Mycena chlorophos for searching fungal bioluminescence genes.</title>
        <authorList>
            <person name="Tanaka Y."/>
            <person name="Kasuga D."/>
            <person name="Oba Y."/>
            <person name="Hase S."/>
            <person name="Sato K."/>
            <person name="Oba Y."/>
            <person name="Sakakibara Y."/>
        </authorList>
    </citation>
    <scope>NUCLEOTIDE SEQUENCE</scope>
</reference>
<gene>
    <name evidence="2" type="ORF">MCHLO_01142</name>
</gene>
<feature type="compositionally biased region" description="Low complexity" evidence="1">
    <location>
        <begin position="1"/>
        <end position="15"/>
    </location>
</feature>
<feature type="region of interest" description="Disordered" evidence="1">
    <location>
        <begin position="1"/>
        <end position="48"/>
    </location>
</feature>
<proteinExistence type="predicted"/>
<evidence type="ECO:0000313" key="2">
    <source>
        <dbReference type="EMBL" id="GAT43464.1"/>
    </source>
</evidence>
<keyword evidence="3" id="KW-1185">Reference proteome</keyword>
<dbReference type="EMBL" id="DF839050">
    <property type="protein sequence ID" value="GAT43464.1"/>
    <property type="molecule type" value="Genomic_DNA"/>
</dbReference>
<evidence type="ECO:0000256" key="1">
    <source>
        <dbReference type="SAM" id="MobiDB-lite"/>
    </source>
</evidence>
<sequence>MTMESETSSSSTTETLTPDTQQRPIALETIPPRPTSQTPEPPDPDLLARPIVLPKKAGNPGLFNGEQREFLLMWETAVGNYYAAQKSPKHRLGSGKCVFDRLFPEYWDQFPPGLPLTHDPPKNKAGLKKYSQPPTDPVELAKWTETIESTKKSIRNWFSRLRSTTQHQNVFAPPLKQLRVPEHDPPRRRQPSQVYMHRQAVHAAINAEFTRLSYEARPVEEHLNLRCGIARDMLSKELPEVHAGIAREIEELYKADTALYNERAEGLPSLDPEEQAEARRRMATVVRRFLDGVAEYTGYNLTLFGLRIDDSQTPMTIDITCTGAGVMSDSPAYKDFTRANPADYQTVGRCLSRFVGEIYRRERQDVNSSVGENPGAASSSIAPSGSAPSATPPPASPTKAPGPAPAPAPTPVPAHPPAPTPVPAPAPAPPTAAGDLL</sequence>